<dbReference type="EMBL" id="CWQY01000007">
    <property type="protein sequence ID" value="CSC46633.1"/>
    <property type="molecule type" value="Genomic_DNA"/>
</dbReference>
<proteinExistence type="predicted"/>
<dbReference type="PANTHER" id="PTHR45526:SF1">
    <property type="entry name" value="TRANSCRIPTIONAL REGULATORY PROTEIN DCUR-RELATED"/>
    <property type="match status" value="1"/>
</dbReference>
<accession>A0A655YQV2</accession>
<sequence length="94" mass="10802">MNQRHVDELFNFQAKTDQLDGLPKGIDELTLIKIQEIYHHEPQAAYTAELLGQAIGISKTTARRYLEYCVASGFLEACIQHGRVGRPERLYQKR</sequence>
<name>A0A655YQV2_VIBCL</name>
<organism evidence="2 3">
    <name type="scientific">Vibrio cholerae</name>
    <dbReference type="NCBI Taxonomy" id="666"/>
    <lineage>
        <taxon>Bacteria</taxon>
        <taxon>Pseudomonadati</taxon>
        <taxon>Pseudomonadota</taxon>
        <taxon>Gammaproteobacteria</taxon>
        <taxon>Vibrionales</taxon>
        <taxon>Vibrionaceae</taxon>
        <taxon>Vibrio</taxon>
    </lineage>
</organism>
<dbReference type="PANTHER" id="PTHR45526">
    <property type="entry name" value="TRANSCRIPTIONAL REGULATORY PROTEIN DPIA"/>
    <property type="match status" value="1"/>
</dbReference>
<gene>
    <name evidence="2" type="primary">dpiA</name>
    <name evidence="2" type="ORF">ERS013200_01476</name>
</gene>
<evidence type="ECO:0000313" key="2">
    <source>
        <dbReference type="EMBL" id="CSC46633.1"/>
    </source>
</evidence>
<feature type="domain" description="Transcriptional regulatory protein DpiA-like helix-turn-helix" evidence="1">
    <location>
        <begin position="29"/>
        <end position="92"/>
    </location>
</feature>
<dbReference type="InterPro" id="IPR051271">
    <property type="entry name" value="2C-system_Tx_regulators"/>
</dbReference>
<dbReference type="GO" id="GO:0000156">
    <property type="term" value="F:phosphorelay response regulator activity"/>
    <property type="evidence" value="ECO:0007669"/>
    <property type="project" value="TreeGrafter"/>
</dbReference>
<protein>
    <submittedName>
        <fullName evidence="2">Transcriptional regulatory protein CitB</fullName>
    </submittedName>
</protein>
<dbReference type="Pfam" id="PF20714">
    <property type="entry name" value="HTH_64"/>
    <property type="match status" value="1"/>
</dbReference>
<evidence type="ECO:0000313" key="3">
    <source>
        <dbReference type="Proteomes" id="UP000041770"/>
    </source>
</evidence>
<dbReference type="Proteomes" id="UP000041770">
    <property type="component" value="Unassembled WGS sequence"/>
</dbReference>
<dbReference type="AlphaFoldDB" id="A0A655YQV2"/>
<dbReference type="InterPro" id="IPR048714">
    <property type="entry name" value="DpiA-like_HTH"/>
</dbReference>
<reference evidence="2 3" key="1">
    <citation type="submission" date="2015-07" db="EMBL/GenBank/DDBJ databases">
        <authorList>
            <consortium name="Pathogen Informatics"/>
        </authorList>
    </citation>
    <scope>NUCLEOTIDE SEQUENCE [LARGE SCALE GENOMIC DNA]</scope>
    <source>
        <strain evidence="2 3">A316</strain>
    </source>
</reference>
<evidence type="ECO:0000259" key="1">
    <source>
        <dbReference type="Pfam" id="PF20714"/>
    </source>
</evidence>